<keyword evidence="7" id="KW-0224">Dipeptidase</keyword>
<dbReference type="PANTHER" id="PTHR43808">
    <property type="entry name" value="ACETYLORNITHINE DEACETYLASE"/>
    <property type="match status" value="1"/>
</dbReference>
<dbReference type="SUPFAM" id="SSF55031">
    <property type="entry name" value="Bacterial exopeptidase dimerisation domain"/>
    <property type="match status" value="1"/>
</dbReference>
<dbReference type="PROSITE" id="PS00758">
    <property type="entry name" value="ARGE_DAPE_CPG2_1"/>
    <property type="match status" value="1"/>
</dbReference>
<evidence type="ECO:0000256" key="3">
    <source>
        <dbReference type="ARBA" id="ARBA00022670"/>
    </source>
</evidence>
<reference evidence="9 10" key="1">
    <citation type="submission" date="2016-06" db="EMBL/GenBank/DDBJ databases">
        <title>Four novel species of enterococci isolated from chicken manure.</title>
        <authorList>
            <person name="Van Tyne D."/>
        </authorList>
    </citation>
    <scope>NUCLEOTIDE SEQUENCE [LARGE SCALE GENOMIC DNA]</scope>
    <source>
        <strain evidence="9 10">CU12B</strain>
    </source>
</reference>
<comment type="similarity">
    <text evidence="2">Belongs to the peptidase M20A family.</text>
</comment>
<dbReference type="Pfam" id="PF01546">
    <property type="entry name" value="Peptidase_M20"/>
    <property type="match status" value="1"/>
</dbReference>
<evidence type="ECO:0000256" key="2">
    <source>
        <dbReference type="ARBA" id="ARBA00006247"/>
    </source>
</evidence>
<keyword evidence="10" id="KW-1185">Reference proteome</keyword>
<evidence type="ECO:0000313" key="10">
    <source>
        <dbReference type="Proteomes" id="UP000782705"/>
    </source>
</evidence>
<evidence type="ECO:0000313" key="9">
    <source>
        <dbReference type="EMBL" id="KAF1302110.1"/>
    </source>
</evidence>
<dbReference type="Gene3D" id="3.40.630.10">
    <property type="entry name" value="Zn peptidases"/>
    <property type="match status" value="2"/>
</dbReference>
<keyword evidence="5" id="KW-0378">Hydrolase</keyword>
<dbReference type="InterPro" id="IPR036264">
    <property type="entry name" value="Bact_exopeptidase_dim_dom"/>
</dbReference>
<dbReference type="NCBIfam" id="TIGR01887">
    <property type="entry name" value="dipeptidaselike"/>
    <property type="match status" value="1"/>
</dbReference>
<dbReference type="SUPFAM" id="SSF53187">
    <property type="entry name" value="Zn-dependent exopeptidases"/>
    <property type="match status" value="1"/>
</dbReference>
<keyword evidence="6" id="KW-0862">Zinc</keyword>
<evidence type="ECO:0000256" key="8">
    <source>
        <dbReference type="ARBA" id="ARBA00023049"/>
    </source>
</evidence>
<gene>
    <name evidence="9" type="ORF">BAU17_01690</name>
</gene>
<dbReference type="InterPro" id="IPR010964">
    <property type="entry name" value="M20A_pepV-rel"/>
</dbReference>
<proteinExistence type="inferred from homology"/>
<evidence type="ECO:0000256" key="5">
    <source>
        <dbReference type="ARBA" id="ARBA00022801"/>
    </source>
</evidence>
<sequence>MSTHDFRELIEKNKTQFYDDLAKIIAIPSVKEKPELGAPYGIQNKKVLEKIIEIAESYGFQAQLVDNALAYIQVGSAEDYIGIIGHLDVVAAGGKWTYPPFKLTQANGKLYGRGILDNKGPIFSCLYGLKLLSEQGYRLNKTLRIIFGTDEESGSSDINCYLESEKAPTFAFTPDCKYPVVYGERGIINVEMISILPPESLARISEIEGEQARSFVPDMLTCSLEGEMLSVRGKRAPSNAPELGENAITLLAEKIKNHTEDSVLKAYFTGLYDALHEKHHGEGMEMAWQDEMSGKLSMTPYLLEKTTTGFKLGLSIRYPVSYTEAQILAGLEKVANQAEIPTKVALIRSLPSLLVDKNRLEIKQLTKAYGDVTGLDSTPVTTTGATYARFLPETVAFGPSFPGQKGIAHNVDEYMDEEDLLLNMEIYMNAILNLCE</sequence>
<dbReference type="RefSeq" id="WP_161903090.1">
    <property type="nucleotide sequence ID" value="NZ_MAEL01000054.1"/>
</dbReference>
<evidence type="ECO:0000256" key="6">
    <source>
        <dbReference type="ARBA" id="ARBA00022833"/>
    </source>
</evidence>
<keyword evidence="3" id="KW-0645">Protease</keyword>
<protein>
    <submittedName>
        <fullName evidence="9">Peptidase M20</fullName>
    </submittedName>
</protein>
<dbReference type="PANTHER" id="PTHR43808:SF31">
    <property type="entry name" value="N-ACETYL-L-CITRULLINE DEACETYLASE"/>
    <property type="match status" value="1"/>
</dbReference>
<accession>A0ABQ6YXP9</accession>
<evidence type="ECO:0000256" key="7">
    <source>
        <dbReference type="ARBA" id="ARBA00022997"/>
    </source>
</evidence>
<keyword evidence="8" id="KW-0482">Metalloprotease</keyword>
<dbReference type="EMBL" id="MAEL01000054">
    <property type="protein sequence ID" value="KAF1302110.1"/>
    <property type="molecule type" value="Genomic_DNA"/>
</dbReference>
<name>A0ABQ6YXP9_9ENTE</name>
<organism evidence="9 10">
    <name type="scientific">Candidatus Enterococcus willemsii</name>
    <dbReference type="NCBI Taxonomy" id="1857215"/>
    <lineage>
        <taxon>Bacteria</taxon>
        <taxon>Bacillati</taxon>
        <taxon>Bacillota</taxon>
        <taxon>Bacilli</taxon>
        <taxon>Lactobacillales</taxon>
        <taxon>Enterococcaceae</taxon>
        <taxon>Enterococcus</taxon>
    </lineage>
</organism>
<dbReference type="InterPro" id="IPR001261">
    <property type="entry name" value="ArgE/DapE_CS"/>
</dbReference>
<comment type="cofactor">
    <cofactor evidence="1">
        <name>Zn(2+)</name>
        <dbReference type="ChEBI" id="CHEBI:29105"/>
    </cofactor>
</comment>
<dbReference type="Proteomes" id="UP000782705">
    <property type="component" value="Unassembled WGS sequence"/>
</dbReference>
<dbReference type="InterPro" id="IPR050072">
    <property type="entry name" value="Peptidase_M20A"/>
</dbReference>
<evidence type="ECO:0000256" key="4">
    <source>
        <dbReference type="ARBA" id="ARBA00022723"/>
    </source>
</evidence>
<dbReference type="InterPro" id="IPR002933">
    <property type="entry name" value="Peptidase_M20"/>
</dbReference>
<evidence type="ECO:0000256" key="1">
    <source>
        <dbReference type="ARBA" id="ARBA00001947"/>
    </source>
</evidence>
<keyword evidence="4" id="KW-0479">Metal-binding</keyword>
<comment type="caution">
    <text evidence="9">The sequence shown here is derived from an EMBL/GenBank/DDBJ whole genome shotgun (WGS) entry which is preliminary data.</text>
</comment>